<protein>
    <submittedName>
        <fullName evidence="1">Uncharacterized protein</fullName>
    </submittedName>
</protein>
<dbReference type="EMBL" id="CAADRM010000063">
    <property type="protein sequence ID" value="VFU13012.1"/>
    <property type="molecule type" value="Genomic_DNA"/>
</dbReference>
<organism evidence="1">
    <name type="scientific">anaerobic digester metagenome</name>
    <dbReference type="NCBI Taxonomy" id="1263854"/>
    <lineage>
        <taxon>unclassified sequences</taxon>
        <taxon>metagenomes</taxon>
        <taxon>ecological metagenomes</taxon>
    </lineage>
</organism>
<reference evidence="1" key="1">
    <citation type="submission" date="2019-03" db="EMBL/GenBank/DDBJ databases">
        <authorList>
            <person name="Hao L."/>
        </authorList>
    </citation>
    <scope>NUCLEOTIDE SEQUENCE</scope>
</reference>
<gene>
    <name evidence="1" type="ORF">SCFA_1550010</name>
</gene>
<name>A0A485LWT9_9ZZZZ</name>
<proteinExistence type="predicted"/>
<evidence type="ECO:0000313" key="1">
    <source>
        <dbReference type="EMBL" id="VFU13012.1"/>
    </source>
</evidence>
<dbReference type="AlphaFoldDB" id="A0A485LWT9"/>
<accession>A0A485LWT9</accession>
<sequence>MPENSRQARAPMSPTISARVPAWPIPPWARAWVWAEAWAAVAVWAAAEVAAAVWAWEEDPAGAWEWAEDRVPAREEEINDGKDRQGAVYRVQCMH</sequence>